<gene>
    <name evidence="2" type="ORF">CPB84DRAFT_1845064</name>
</gene>
<evidence type="ECO:0000313" key="3">
    <source>
        <dbReference type="Proteomes" id="UP000724874"/>
    </source>
</evidence>
<accession>A0A9P5NUS4</accession>
<dbReference type="EMBL" id="JADNYJ010000023">
    <property type="protein sequence ID" value="KAF8905267.1"/>
    <property type="molecule type" value="Genomic_DNA"/>
</dbReference>
<keyword evidence="3" id="KW-1185">Reference proteome</keyword>
<dbReference type="AlphaFoldDB" id="A0A9P5NUS4"/>
<evidence type="ECO:0000313" key="2">
    <source>
        <dbReference type="EMBL" id="KAF8905267.1"/>
    </source>
</evidence>
<sequence>MRTYLLRGTLPHSLTAPIPLHQNRQAKHFEIAGGLRTTQDAKRTAAKARADQKKQDLTNKTDQTGPGLNKHMRLDMEGDGTVAGPNVTAQSFTFVLERPSQQ</sequence>
<protein>
    <submittedName>
        <fullName evidence="2">Uncharacterized protein</fullName>
    </submittedName>
</protein>
<feature type="compositionally biased region" description="Basic and acidic residues" evidence="1">
    <location>
        <begin position="39"/>
        <end position="59"/>
    </location>
</feature>
<evidence type="ECO:0000256" key="1">
    <source>
        <dbReference type="SAM" id="MobiDB-lite"/>
    </source>
</evidence>
<reference evidence="2" key="1">
    <citation type="submission" date="2020-11" db="EMBL/GenBank/DDBJ databases">
        <authorList>
            <consortium name="DOE Joint Genome Institute"/>
            <person name="Ahrendt S."/>
            <person name="Riley R."/>
            <person name="Andreopoulos W."/>
            <person name="LaButti K."/>
            <person name="Pangilinan J."/>
            <person name="Ruiz-duenas F.J."/>
            <person name="Barrasa J.M."/>
            <person name="Sanchez-Garcia M."/>
            <person name="Camarero S."/>
            <person name="Miyauchi S."/>
            <person name="Serrano A."/>
            <person name="Linde D."/>
            <person name="Babiker R."/>
            <person name="Drula E."/>
            <person name="Ayuso-Fernandez I."/>
            <person name="Pacheco R."/>
            <person name="Padilla G."/>
            <person name="Ferreira P."/>
            <person name="Barriuso J."/>
            <person name="Kellner H."/>
            <person name="Castanera R."/>
            <person name="Alfaro M."/>
            <person name="Ramirez L."/>
            <person name="Pisabarro A.G."/>
            <person name="Kuo A."/>
            <person name="Tritt A."/>
            <person name="Lipzen A."/>
            <person name="He G."/>
            <person name="Yan M."/>
            <person name="Ng V."/>
            <person name="Cullen D."/>
            <person name="Martin F."/>
            <person name="Rosso M.-N."/>
            <person name="Henrissat B."/>
            <person name="Hibbett D."/>
            <person name="Martinez A.T."/>
            <person name="Grigoriev I.V."/>
        </authorList>
    </citation>
    <scope>NUCLEOTIDE SEQUENCE</scope>
    <source>
        <strain evidence="2">AH 44721</strain>
    </source>
</reference>
<comment type="caution">
    <text evidence="2">The sequence shown here is derived from an EMBL/GenBank/DDBJ whole genome shotgun (WGS) entry which is preliminary data.</text>
</comment>
<name>A0A9P5NUS4_GYMJU</name>
<proteinExistence type="predicted"/>
<dbReference type="Proteomes" id="UP000724874">
    <property type="component" value="Unassembled WGS sequence"/>
</dbReference>
<organism evidence="2 3">
    <name type="scientific">Gymnopilus junonius</name>
    <name type="common">Spectacular rustgill mushroom</name>
    <name type="synonym">Gymnopilus spectabilis subsp. junonius</name>
    <dbReference type="NCBI Taxonomy" id="109634"/>
    <lineage>
        <taxon>Eukaryota</taxon>
        <taxon>Fungi</taxon>
        <taxon>Dikarya</taxon>
        <taxon>Basidiomycota</taxon>
        <taxon>Agaricomycotina</taxon>
        <taxon>Agaricomycetes</taxon>
        <taxon>Agaricomycetidae</taxon>
        <taxon>Agaricales</taxon>
        <taxon>Agaricineae</taxon>
        <taxon>Hymenogastraceae</taxon>
        <taxon>Gymnopilus</taxon>
    </lineage>
</organism>
<feature type="region of interest" description="Disordered" evidence="1">
    <location>
        <begin position="37"/>
        <end position="70"/>
    </location>
</feature>